<dbReference type="Gene3D" id="3.30.360.10">
    <property type="entry name" value="Dihydrodipicolinate Reductase, domain 2"/>
    <property type="match status" value="1"/>
</dbReference>
<dbReference type="PANTHER" id="PTHR43818:SF11">
    <property type="entry name" value="BCDNA.GH03377"/>
    <property type="match status" value="1"/>
</dbReference>
<dbReference type="PANTHER" id="PTHR43818">
    <property type="entry name" value="BCDNA.GH03377"/>
    <property type="match status" value="1"/>
</dbReference>
<dbReference type="SUPFAM" id="SSF55347">
    <property type="entry name" value="Glyceraldehyde-3-phosphate dehydrogenase-like, C-terminal domain"/>
    <property type="match status" value="1"/>
</dbReference>
<sequence length="210" mass="23748">YVIRGKFLHSGYENPNRPMSWRMDFAQSGGGALFDLGSHVIDLIYFLLGDFKRVKAILNTYIKERPDSDKPGIKHKVTVDDAAYVNFEMKNGATGYVEASRFSTGTNDELILEIHGDRGAIKFNGMDPNWLKVYDSRDGGEPIGGRRGFKAIETVQRYPSPPSSNFPGPKFTLDWSRYHMDQCHEFIMNVIKGQKPECGLESGYKVQEIL</sequence>
<name>X0Y5W2_9ZZZZ</name>
<keyword evidence="1" id="KW-0560">Oxidoreductase</keyword>
<proteinExistence type="predicted"/>
<evidence type="ECO:0000256" key="1">
    <source>
        <dbReference type="ARBA" id="ARBA00023002"/>
    </source>
</evidence>
<accession>X0Y5W2</accession>
<dbReference type="GO" id="GO:0016491">
    <property type="term" value="F:oxidoreductase activity"/>
    <property type="evidence" value="ECO:0007669"/>
    <property type="project" value="UniProtKB-KW"/>
</dbReference>
<feature type="non-terminal residue" evidence="3">
    <location>
        <position position="210"/>
    </location>
</feature>
<organism evidence="3">
    <name type="scientific">marine sediment metagenome</name>
    <dbReference type="NCBI Taxonomy" id="412755"/>
    <lineage>
        <taxon>unclassified sequences</taxon>
        <taxon>metagenomes</taxon>
        <taxon>ecological metagenomes</taxon>
    </lineage>
</organism>
<dbReference type="EMBL" id="BARS01055066">
    <property type="protein sequence ID" value="GAG42682.1"/>
    <property type="molecule type" value="Genomic_DNA"/>
</dbReference>
<feature type="non-terminal residue" evidence="3">
    <location>
        <position position="1"/>
    </location>
</feature>
<dbReference type="InterPro" id="IPR050463">
    <property type="entry name" value="Gfo/Idh/MocA_oxidrdct_glycsds"/>
</dbReference>
<gene>
    <name evidence="3" type="ORF">S01H1_81381</name>
</gene>
<protein>
    <recommendedName>
        <fullName evidence="2">GFO/IDH/MocA-like oxidoreductase domain-containing protein</fullName>
    </recommendedName>
</protein>
<dbReference type="AlphaFoldDB" id="X0Y5W2"/>
<dbReference type="Pfam" id="PF22725">
    <property type="entry name" value="GFO_IDH_MocA_C3"/>
    <property type="match status" value="1"/>
</dbReference>
<feature type="domain" description="GFO/IDH/MocA-like oxidoreductase" evidence="2">
    <location>
        <begin position="9"/>
        <end position="121"/>
    </location>
</feature>
<evidence type="ECO:0000313" key="3">
    <source>
        <dbReference type="EMBL" id="GAG42682.1"/>
    </source>
</evidence>
<reference evidence="3" key="1">
    <citation type="journal article" date="2014" name="Front. Microbiol.">
        <title>High frequency of phylogenetically diverse reductive dehalogenase-homologous genes in deep subseafloor sedimentary metagenomes.</title>
        <authorList>
            <person name="Kawai M."/>
            <person name="Futagami T."/>
            <person name="Toyoda A."/>
            <person name="Takaki Y."/>
            <person name="Nishi S."/>
            <person name="Hori S."/>
            <person name="Arai W."/>
            <person name="Tsubouchi T."/>
            <person name="Morono Y."/>
            <person name="Uchiyama I."/>
            <person name="Ito T."/>
            <person name="Fujiyama A."/>
            <person name="Inagaki F."/>
            <person name="Takami H."/>
        </authorList>
    </citation>
    <scope>NUCLEOTIDE SEQUENCE</scope>
    <source>
        <strain evidence="3">Expedition CK06-06</strain>
    </source>
</reference>
<dbReference type="InterPro" id="IPR055170">
    <property type="entry name" value="GFO_IDH_MocA-like_dom"/>
</dbReference>
<evidence type="ECO:0000259" key="2">
    <source>
        <dbReference type="Pfam" id="PF22725"/>
    </source>
</evidence>
<comment type="caution">
    <text evidence="3">The sequence shown here is derived from an EMBL/GenBank/DDBJ whole genome shotgun (WGS) entry which is preliminary data.</text>
</comment>